<dbReference type="Pfam" id="PF01061">
    <property type="entry name" value="ABC2_membrane"/>
    <property type="match status" value="2"/>
</dbReference>
<keyword evidence="3" id="KW-0813">Transport</keyword>
<name>A0A4Y9XNQ1_9AGAM</name>
<protein>
    <recommendedName>
        <fullName evidence="10">ABC transporter domain-containing protein</fullName>
    </recommendedName>
</protein>
<evidence type="ECO:0000256" key="2">
    <source>
        <dbReference type="ARBA" id="ARBA00006012"/>
    </source>
</evidence>
<evidence type="ECO:0000256" key="6">
    <source>
        <dbReference type="ARBA" id="ARBA00022840"/>
    </source>
</evidence>
<dbReference type="InterPro" id="IPR027417">
    <property type="entry name" value="P-loop_NTPase"/>
</dbReference>
<dbReference type="GO" id="GO:0140359">
    <property type="term" value="F:ABC-type transporter activity"/>
    <property type="evidence" value="ECO:0007669"/>
    <property type="project" value="InterPro"/>
</dbReference>
<sequence length="976" mass="109194">MQIRLCLRRAQQRFVADTSNFLTNVIGNFILALIISSIFYNLPANTQTFYSRGALLFFAILMNAFASSLEILQIYEQRPIVEKHRRMALYHPFSDAIASVICDLPGKVAASLAFNLVLYFMTNLRRTPGAFFTFYLFSFLCILVMSMIFRTIGATSRTISQAMAPSSVILLALVIFTGFSIPVRDMLGWSRWINYINPIGYAFETLMLNEFAGREFPCANFIPTGPGYDNVAATSRVCSTAGAVFGSNVVEGTAYLATAYDYVDSHRWRNFGILWAFIIFFASTYLLATEFVSASKSKGEVLVFRRGHVPGQERRGAACRASDVETGSNRTKTDIEMEPVKREDTVANIQRQVATFHWEDVVYDIKIKGQPRRLLDHVDGWVRPGTLTALMGASGAGKTTLLDTLANRVTMGVVTGRMLVDGHERDSSFQRNTGYVQQQDLHLNTSTVREALMFSARLRQAHSIPDAEKAAYVEEVIHLLEMEKYADAVVGVPGEGLNVEQRKRLTIGVELVAKPGLLLFLDEPTSGLDSQTAWSICALLRKLANNGQAILCTIHQPSAILFQSFDRLLLLQKGGQTVYYGDIGENSRVLTSYFERQGADQCPSEANPAEWMLSVIGAAPGAVAKRDYGQAWRESEELQAVKAELARMRENPKDSAPDVNGEAHAEYAAPFGVQLYYVTFRFFQQLYRTPSYIYSKLFLVGASNLLIGFSFFKAENTLQGLQDQMYSVFMGLTVFGNLVNQIMPHFVTHRALYEVRERPSKAYSWYVFMMSNLIGELPWNTLAGMVLFFTWYYPIGLYRNAEWTHAVTERGGLMFLLVWEFMLYTSTFAHMLIAGVDSDVTGGSIASLLFSLTFLFCGVLAGPSGPNAFPRFWIFMYRLSPFTYLVDSMVSVGVANAPRALLRHRGAPLRAAERADVRAVPRAVPRVEPRADLQSECDGGLPVLRDHEHEFVLGGHQCELRAPLAQFWVLVGVYFV</sequence>
<evidence type="ECO:0000313" key="11">
    <source>
        <dbReference type="EMBL" id="TFY51735.1"/>
    </source>
</evidence>
<evidence type="ECO:0000256" key="7">
    <source>
        <dbReference type="ARBA" id="ARBA00022989"/>
    </source>
</evidence>
<dbReference type="CDD" id="cd03232">
    <property type="entry name" value="ABCG_PDR_domain2"/>
    <property type="match status" value="1"/>
</dbReference>
<dbReference type="FunFam" id="3.40.50.300:FF:000054">
    <property type="entry name" value="ABC multidrug transporter atrF"/>
    <property type="match status" value="1"/>
</dbReference>
<feature type="transmembrane region" description="Helical" evidence="9">
    <location>
        <begin position="21"/>
        <end position="42"/>
    </location>
</feature>
<reference evidence="11 12" key="1">
    <citation type="submission" date="2019-02" db="EMBL/GenBank/DDBJ databases">
        <title>Genome sequencing of the rare red list fungi Dentipellis fragilis.</title>
        <authorList>
            <person name="Buettner E."/>
            <person name="Kellner H."/>
        </authorList>
    </citation>
    <scope>NUCLEOTIDE SEQUENCE [LARGE SCALE GENOMIC DNA]</scope>
    <source>
        <strain evidence="11 12">DSM 105465</strain>
    </source>
</reference>
<dbReference type="Pfam" id="PF00005">
    <property type="entry name" value="ABC_tran"/>
    <property type="match status" value="1"/>
</dbReference>
<feature type="transmembrane region" description="Helical" evidence="9">
    <location>
        <begin position="132"/>
        <end position="150"/>
    </location>
</feature>
<dbReference type="SUPFAM" id="SSF52540">
    <property type="entry name" value="P-loop containing nucleoside triphosphate hydrolases"/>
    <property type="match status" value="1"/>
</dbReference>
<dbReference type="AlphaFoldDB" id="A0A4Y9XNQ1"/>
<dbReference type="STRING" id="205917.A0A4Y9XNQ1"/>
<dbReference type="EMBL" id="SEOQ01001447">
    <property type="protein sequence ID" value="TFY51735.1"/>
    <property type="molecule type" value="Genomic_DNA"/>
</dbReference>
<evidence type="ECO:0000259" key="10">
    <source>
        <dbReference type="PROSITE" id="PS50893"/>
    </source>
</evidence>
<proteinExistence type="inferred from homology"/>
<dbReference type="PROSITE" id="PS50893">
    <property type="entry name" value="ABC_TRANSPORTER_2"/>
    <property type="match status" value="1"/>
</dbReference>
<evidence type="ECO:0000313" key="12">
    <source>
        <dbReference type="Proteomes" id="UP000298327"/>
    </source>
</evidence>
<keyword evidence="7 9" id="KW-1133">Transmembrane helix</keyword>
<dbReference type="InterPro" id="IPR034003">
    <property type="entry name" value="ABCG_PDR_2"/>
</dbReference>
<dbReference type="GO" id="GO:0016887">
    <property type="term" value="F:ATP hydrolysis activity"/>
    <property type="evidence" value="ECO:0007669"/>
    <property type="project" value="InterPro"/>
</dbReference>
<dbReference type="InterPro" id="IPR003439">
    <property type="entry name" value="ABC_transporter-like_ATP-bd"/>
</dbReference>
<dbReference type="Pfam" id="PF19055">
    <property type="entry name" value="ABC2_membrane_7"/>
    <property type="match status" value="1"/>
</dbReference>
<dbReference type="InterPro" id="IPR010929">
    <property type="entry name" value="PDR_CDR_ABC"/>
</dbReference>
<dbReference type="Proteomes" id="UP000298327">
    <property type="component" value="Unassembled WGS sequence"/>
</dbReference>
<comment type="subcellular location">
    <subcellularLocation>
        <location evidence="1">Membrane</location>
        <topology evidence="1">Multi-pass membrane protein</topology>
    </subcellularLocation>
</comment>
<feature type="transmembrane region" description="Helical" evidence="9">
    <location>
        <begin position="271"/>
        <end position="288"/>
    </location>
</feature>
<keyword evidence="8 9" id="KW-0472">Membrane</keyword>
<comment type="similarity">
    <text evidence="2">Belongs to the ABC transporter superfamily. ABCG family. PDR (TC 3.A.1.205) subfamily.</text>
</comment>
<evidence type="ECO:0000256" key="1">
    <source>
        <dbReference type="ARBA" id="ARBA00004141"/>
    </source>
</evidence>
<feature type="transmembrane region" description="Helical" evidence="9">
    <location>
        <begin position="813"/>
        <end position="833"/>
    </location>
</feature>
<keyword evidence="5" id="KW-0547">Nucleotide-binding</keyword>
<dbReference type="GO" id="GO:0016020">
    <property type="term" value="C:membrane"/>
    <property type="evidence" value="ECO:0007669"/>
    <property type="project" value="UniProtKB-SubCell"/>
</dbReference>
<keyword evidence="4 9" id="KW-0812">Transmembrane</keyword>
<feature type="transmembrane region" description="Helical" evidence="9">
    <location>
        <begin position="763"/>
        <end position="793"/>
    </location>
</feature>
<feature type="transmembrane region" description="Helical" evidence="9">
    <location>
        <begin position="693"/>
        <end position="712"/>
    </location>
</feature>
<organism evidence="11 12">
    <name type="scientific">Dentipellis fragilis</name>
    <dbReference type="NCBI Taxonomy" id="205917"/>
    <lineage>
        <taxon>Eukaryota</taxon>
        <taxon>Fungi</taxon>
        <taxon>Dikarya</taxon>
        <taxon>Basidiomycota</taxon>
        <taxon>Agaricomycotina</taxon>
        <taxon>Agaricomycetes</taxon>
        <taxon>Russulales</taxon>
        <taxon>Hericiaceae</taxon>
        <taxon>Dentipellis</taxon>
    </lineage>
</organism>
<evidence type="ECO:0000256" key="5">
    <source>
        <dbReference type="ARBA" id="ARBA00022741"/>
    </source>
</evidence>
<dbReference type="GO" id="GO:0005524">
    <property type="term" value="F:ATP binding"/>
    <property type="evidence" value="ECO:0007669"/>
    <property type="project" value="UniProtKB-KW"/>
</dbReference>
<evidence type="ECO:0000256" key="8">
    <source>
        <dbReference type="ARBA" id="ARBA00023136"/>
    </source>
</evidence>
<evidence type="ECO:0000256" key="4">
    <source>
        <dbReference type="ARBA" id="ARBA00022692"/>
    </source>
</evidence>
<keyword evidence="12" id="KW-1185">Reference proteome</keyword>
<evidence type="ECO:0000256" key="3">
    <source>
        <dbReference type="ARBA" id="ARBA00022448"/>
    </source>
</evidence>
<evidence type="ECO:0000256" key="9">
    <source>
        <dbReference type="SAM" id="Phobius"/>
    </source>
</evidence>
<feature type="transmembrane region" description="Helical" evidence="9">
    <location>
        <begin position="845"/>
        <end position="862"/>
    </location>
</feature>
<dbReference type="InterPro" id="IPR043926">
    <property type="entry name" value="ABCG_dom"/>
</dbReference>
<gene>
    <name evidence="11" type="ORF">EVG20_g10862</name>
</gene>
<keyword evidence="6" id="KW-0067">ATP-binding</keyword>
<accession>A0A4Y9XNQ1</accession>
<dbReference type="InterPro" id="IPR003593">
    <property type="entry name" value="AAA+_ATPase"/>
</dbReference>
<comment type="caution">
    <text evidence="11">The sequence shown here is derived from an EMBL/GenBank/DDBJ whole genome shotgun (WGS) entry which is preliminary data.</text>
</comment>
<dbReference type="Pfam" id="PF06422">
    <property type="entry name" value="PDR_CDR"/>
    <property type="match status" value="1"/>
</dbReference>
<dbReference type="Gene3D" id="3.40.50.300">
    <property type="entry name" value="P-loop containing nucleotide triphosphate hydrolases"/>
    <property type="match status" value="1"/>
</dbReference>
<feature type="transmembrane region" description="Helical" evidence="9">
    <location>
        <begin position="54"/>
        <end position="75"/>
    </location>
</feature>
<feature type="transmembrane region" description="Helical" evidence="9">
    <location>
        <begin position="724"/>
        <end position="743"/>
    </location>
</feature>
<dbReference type="PANTHER" id="PTHR19241">
    <property type="entry name" value="ATP-BINDING CASSETTE TRANSPORTER"/>
    <property type="match status" value="1"/>
</dbReference>
<dbReference type="SMART" id="SM00382">
    <property type="entry name" value="AAA"/>
    <property type="match status" value="1"/>
</dbReference>
<feature type="transmembrane region" description="Helical" evidence="9">
    <location>
        <begin position="162"/>
        <end position="181"/>
    </location>
</feature>
<dbReference type="InterPro" id="IPR013525">
    <property type="entry name" value="ABC2_TM"/>
</dbReference>
<dbReference type="OrthoDB" id="245989at2759"/>
<feature type="domain" description="ABC transporter" evidence="10">
    <location>
        <begin position="356"/>
        <end position="599"/>
    </location>
</feature>